<keyword evidence="1" id="KW-0479">Metal-binding</keyword>
<reference evidence="6" key="2">
    <citation type="journal article" date="2024" name="Plant">
        <title>Genomic evolution and insights into agronomic trait innovations of Sesamum species.</title>
        <authorList>
            <person name="Miao H."/>
            <person name="Wang L."/>
            <person name="Qu L."/>
            <person name="Liu H."/>
            <person name="Sun Y."/>
            <person name="Le M."/>
            <person name="Wang Q."/>
            <person name="Wei S."/>
            <person name="Zheng Y."/>
            <person name="Lin W."/>
            <person name="Duan Y."/>
            <person name="Cao H."/>
            <person name="Xiong S."/>
            <person name="Wang X."/>
            <person name="Wei L."/>
            <person name="Li C."/>
            <person name="Ma Q."/>
            <person name="Ju M."/>
            <person name="Zhao R."/>
            <person name="Li G."/>
            <person name="Mu C."/>
            <person name="Tian Q."/>
            <person name="Mei H."/>
            <person name="Zhang T."/>
            <person name="Gao T."/>
            <person name="Zhang H."/>
        </authorList>
    </citation>
    <scope>NUCLEOTIDE SEQUENCE</scope>
    <source>
        <strain evidence="6">G02</strain>
    </source>
</reference>
<evidence type="ECO:0000259" key="5">
    <source>
        <dbReference type="PROSITE" id="PS51523"/>
    </source>
</evidence>
<gene>
    <name evidence="6" type="ORF">Sradi_2607800</name>
</gene>
<dbReference type="GO" id="GO:0003700">
    <property type="term" value="F:DNA-binding transcription factor activity"/>
    <property type="evidence" value="ECO:0007669"/>
    <property type="project" value="TreeGrafter"/>
</dbReference>
<proteinExistence type="predicted"/>
<dbReference type="GO" id="GO:0008270">
    <property type="term" value="F:zinc ion binding"/>
    <property type="evidence" value="ECO:0007669"/>
    <property type="project" value="UniProtKB-KW"/>
</dbReference>
<dbReference type="EMBL" id="JACGWJ010000011">
    <property type="protein sequence ID" value="KAL0387260.1"/>
    <property type="molecule type" value="Genomic_DNA"/>
</dbReference>
<name>A0AAW2S404_SESRA</name>
<dbReference type="Pfam" id="PF04770">
    <property type="entry name" value="ZF-HD_dimer"/>
    <property type="match status" value="1"/>
</dbReference>
<evidence type="ECO:0000313" key="6">
    <source>
        <dbReference type="EMBL" id="KAL0387260.1"/>
    </source>
</evidence>
<keyword evidence="6" id="KW-0371">Homeobox</keyword>
<dbReference type="InterPro" id="IPR006456">
    <property type="entry name" value="ZF_HD_homeobox_Cys/His_dimer"/>
</dbReference>
<keyword evidence="2 6" id="KW-0863">Zinc-finger</keyword>
<evidence type="ECO:0000256" key="4">
    <source>
        <dbReference type="SAM" id="MobiDB-lite"/>
    </source>
</evidence>
<feature type="domain" description="ZF-HD dimerization-type" evidence="5">
    <location>
        <begin position="34"/>
        <end position="83"/>
    </location>
</feature>
<dbReference type="GO" id="GO:0050793">
    <property type="term" value="P:regulation of developmental process"/>
    <property type="evidence" value="ECO:0007669"/>
    <property type="project" value="TreeGrafter"/>
</dbReference>
<feature type="region of interest" description="Disordered" evidence="4">
    <location>
        <begin position="1"/>
        <end position="26"/>
    </location>
</feature>
<dbReference type="PANTHER" id="PTHR31948">
    <property type="entry name" value="ZINC-FINGER HOMEODOMAIN PROTEIN 2"/>
    <property type="match status" value="1"/>
</dbReference>
<reference evidence="6" key="1">
    <citation type="submission" date="2020-06" db="EMBL/GenBank/DDBJ databases">
        <authorList>
            <person name="Li T."/>
            <person name="Hu X."/>
            <person name="Zhang T."/>
            <person name="Song X."/>
            <person name="Zhang H."/>
            <person name="Dai N."/>
            <person name="Sheng W."/>
            <person name="Hou X."/>
            <person name="Wei L."/>
        </authorList>
    </citation>
    <scope>NUCLEOTIDE SEQUENCE</scope>
    <source>
        <strain evidence="6">G02</strain>
        <tissue evidence="6">Leaf</tissue>
    </source>
</reference>
<dbReference type="PROSITE" id="PS51523">
    <property type="entry name" value="ZF_HD_DIMER"/>
    <property type="match status" value="1"/>
</dbReference>
<dbReference type="PANTHER" id="PTHR31948:SF163">
    <property type="entry name" value="ZINC-FINGER HOMEODOMAIN PROTEIN 3"/>
    <property type="match status" value="1"/>
</dbReference>
<organism evidence="6">
    <name type="scientific">Sesamum radiatum</name>
    <name type="common">Black benniseed</name>
    <dbReference type="NCBI Taxonomy" id="300843"/>
    <lineage>
        <taxon>Eukaryota</taxon>
        <taxon>Viridiplantae</taxon>
        <taxon>Streptophyta</taxon>
        <taxon>Embryophyta</taxon>
        <taxon>Tracheophyta</taxon>
        <taxon>Spermatophyta</taxon>
        <taxon>Magnoliopsida</taxon>
        <taxon>eudicotyledons</taxon>
        <taxon>Gunneridae</taxon>
        <taxon>Pentapetalae</taxon>
        <taxon>asterids</taxon>
        <taxon>lamiids</taxon>
        <taxon>Lamiales</taxon>
        <taxon>Pedaliaceae</taxon>
        <taxon>Sesamum</taxon>
    </lineage>
</organism>
<accession>A0AAW2S404</accession>
<sequence>MELRSHQDGTSGWGIPAHDPSLSSNVPQSCYPNPIFHLKNYAAVTGGNAADGCGESMPSGEDGTLEALSCSACKSAPATETSKEKPDEGGGGGGEEDVQNKIQ</sequence>
<keyword evidence="3" id="KW-0862">Zinc</keyword>
<evidence type="ECO:0000256" key="3">
    <source>
        <dbReference type="ARBA" id="ARBA00022833"/>
    </source>
</evidence>
<feature type="region of interest" description="Disordered" evidence="4">
    <location>
        <begin position="73"/>
        <end position="103"/>
    </location>
</feature>
<keyword evidence="6" id="KW-0238">DNA-binding</keyword>
<dbReference type="GO" id="GO:0005634">
    <property type="term" value="C:nucleus"/>
    <property type="evidence" value="ECO:0007669"/>
    <property type="project" value="TreeGrafter"/>
</dbReference>
<evidence type="ECO:0000256" key="1">
    <source>
        <dbReference type="ARBA" id="ARBA00022723"/>
    </source>
</evidence>
<protein>
    <submittedName>
        <fullName evidence="6">Zinc-finger homeodomain protein 4</fullName>
    </submittedName>
</protein>
<evidence type="ECO:0000256" key="2">
    <source>
        <dbReference type="ARBA" id="ARBA00022771"/>
    </source>
</evidence>
<dbReference type="AlphaFoldDB" id="A0AAW2S404"/>
<dbReference type="GO" id="GO:0000976">
    <property type="term" value="F:transcription cis-regulatory region binding"/>
    <property type="evidence" value="ECO:0007669"/>
    <property type="project" value="TreeGrafter"/>
</dbReference>
<comment type="caution">
    <text evidence="6">The sequence shown here is derived from an EMBL/GenBank/DDBJ whole genome shotgun (WGS) entry which is preliminary data.</text>
</comment>